<keyword evidence="2" id="KW-1185">Reference proteome</keyword>
<comment type="caution">
    <text evidence="1">The sequence shown here is derived from an EMBL/GenBank/DDBJ whole genome shotgun (WGS) entry which is preliminary data.</text>
</comment>
<dbReference type="Proteomes" id="UP000790709">
    <property type="component" value="Unassembled WGS sequence"/>
</dbReference>
<gene>
    <name evidence="1" type="ORF">BV22DRAFT_1082931</name>
</gene>
<proteinExistence type="predicted"/>
<sequence>MGGRAFLQVFPADSFPRLPPSLYKQIKIRLRSRLQVLYAIVEVPAEAPEKVDHGDLDFVVTRPLNTAGIVTHEEVKEALGATKAIELEGNRTSNYAVPICDEDWGSCERLGVDGGAAQIYVQVDIRVCDTEEEVESILVFHGFGDLGIIIGSISDSYGLSVGTKGMKISSPQPDPPIHLTSSPSEIFEFLGLSMDTWKQGFTTQEAAFEFAATSRFFDPQRLHKPKTASKQKTAVSRSMYRDFLVWAQGAPAERAVAPTHNAVEEALVHFGRKDEWDARARERYEKNWLKENFNGKLVAEWTGLGWKGVKTVMDAVRANAGGEQLLVGRELYEVKRLVNETKDALEL</sequence>
<name>A0ACB8BUT5_9AGAM</name>
<feature type="non-terminal residue" evidence="1">
    <location>
        <position position="347"/>
    </location>
</feature>
<accession>A0ACB8BUT5</accession>
<dbReference type="EMBL" id="MU266353">
    <property type="protein sequence ID" value="KAH7928388.1"/>
    <property type="molecule type" value="Genomic_DNA"/>
</dbReference>
<evidence type="ECO:0000313" key="1">
    <source>
        <dbReference type="EMBL" id="KAH7928388.1"/>
    </source>
</evidence>
<reference evidence="1" key="1">
    <citation type="journal article" date="2021" name="New Phytol.">
        <title>Evolutionary innovations through gain and loss of genes in the ectomycorrhizal Boletales.</title>
        <authorList>
            <person name="Wu G."/>
            <person name="Miyauchi S."/>
            <person name="Morin E."/>
            <person name="Kuo A."/>
            <person name="Drula E."/>
            <person name="Varga T."/>
            <person name="Kohler A."/>
            <person name="Feng B."/>
            <person name="Cao Y."/>
            <person name="Lipzen A."/>
            <person name="Daum C."/>
            <person name="Hundley H."/>
            <person name="Pangilinan J."/>
            <person name="Johnson J."/>
            <person name="Barry K."/>
            <person name="LaButti K."/>
            <person name="Ng V."/>
            <person name="Ahrendt S."/>
            <person name="Min B."/>
            <person name="Choi I.G."/>
            <person name="Park H."/>
            <person name="Plett J.M."/>
            <person name="Magnuson J."/>
            <person name="Spatafora J.W."/>
            <person name="Nagy L.G."/>
            <person name="Henrissat B."/>
            <person name="Grigoriev I.V."/>
            <person name="Yang Z.L."/>
            <person name="Xu J."/>
            <person name="Martin F.M."/>
        </authorList>
    </citation>
    <scope>NUCLEOTIDE SEQUENCE</scope>
    <source>
        <strain evidence="1">KUC20120723A-06</strain>
    </source>
</reference>
<protein>
    <submittedName>
        <fullName evidence="1">Uncharacterized protein</fullName>
    </submittedName>
</protein>
<organism evidence="1 2">
    <name type="scientific">Leucogyrophana mollusca</name>
    <dbReference type="NCBI Taxonomy" id="85980"/>
    <lineage>
        <taxon>Eukaryota</taxon>
        <taxon>Fungi</taxon>
        <taxon>Dikarya</taxon>
        <taxon>Basidiomycota</taxon>
        <taxon>Agaricomycotina</taxon>
        <taxon>Agaricomycetes</taxon>
        <taxon>Agaricomycetidae</taxon>
        <taxon>Boletales</taxon>
        <taxon>Boletales incertae sedis</taxon>
        <taxon>Leucogyrophana</taxon>
    </lineage>
</organism>
<evidence type="ECO:0000313" key="2">
    <source>
        <dbReference type="Proteomes" id="UP000790709"/>
    </source>
</evidence>